<keyword evidence="5" id="KW-1185">Reference proteome</keyword>
<name>A0ABZ0HXP6_9GAMM</name>
<evidence type="ECO:0000313" key="5">
    <source>
        <dbReference type="Proteomes" id="UP001626537"/>
    </source>
</evidence>
<dbReference type="InterPro" id="IPR001647">
    <property type="entry name" value="HTH_TetR"/>
</dbReference>
<sequence>MQNHNLNDARSTATRARLIDSTVDALVELGFAKTSGVEVCRRSGLSRGALNHHFPDFADLLVETLQTLYARLLDVKLQATLGPLERVVLESYERVSQPSFKAVIELWLASRNDPEFGGRLASAIELGSTLFSPQALLAGVSGVRIDAECEALYHTICEALIGIGLGRAIGGGDAMDHERSVLAVLQKMARDYDVQSGQRLSVTTASNL</sequence>
<reference evidence="4 5" key="1">
    <citation type="submission" date="2023-10" db="EMBL/GenBank/DDBJ databases">
        <title>Two novel species belonging to the OM43/NOR5 clade.</title>
        <authorList>
            <person name="Park M."/>
        </authorList>
    </citation>
    <scope>NUCLEOTIDE SEQUENCE [LARGE SCALE GENOMIC DNA]</scope>
    <source>
        <strain evidence="4 5">IMCC43200</strain>
    </source>
</reference>
<gene>
    <name evidence="4" type="ORF">R0135_09480</name>
</gene>
<evidence type="ECO:0000313" key="4">
    <source>
        <dbReference type="EMBL" id="WOJ92017.1"/>
    </source>
</evidence>
<dbReference type="PROSITE" id="PS50977">
    <property type="entry name" value="HTH_TETR_2"/>
    <property type="match status" value="1"/>
</dbReference>
<dbReference type="Pfam" id="PF00440">
    <property type="entry name" value="TetR_N"/>
    <property type="match status" value="1"/>
</dbReference>
<dbReference type="Proteomes" id="UP001626537">
    <property type="component" value="Chromosome"/>
</dbReference>
<dbReference type="InterPro" id="IPR009057">
    <property type="entry name" value="Homeodomain-like_sf"/>
</dbReference>
<dbReference type="RefSeq" id="WP_407346584.1">
    <property type="nucleotide sequence ID" value="NZ_CP136864.1"/>
</dbReference>
<evidence type="ECO:0000256" key="2">
    <source>
        <dbReference type="PROSITE-ProRule" id="PRU00335"/>
    </source>
</evidence>
<dbReference type="Gene3D" id="1.10.357.10">
    <property type="entry name" value="Tetracycline Repressor, domain 2"/>
    <property type="match status" value="1"/>
</dbReference>
<evidence type="ECO:0000256" key="1">
    <source>
        <dbReference type="ARBA" id="ARBA00023125"/>
    </source>
</evidence>
<protein>
    <submittedName>
        <fullName evidence="4">TetR/AcrR family transcriptional regulator</fullName>
    </submittedName>
</protein>
<organism evidence="4 5">
    <name type="scientific">Congregibacter variabilis</name>
    <dbReference type="NCBI Taxonomy" id="3081200"/>
    <lineage>
        <taxon>Bacteria</taxon>
        <taxon>Pseudomonadati</taxon>
        <taxon>Pseudomonadota</taxon>
        <taxon>Gammaproteobacteria</taxon>
        <taxon>Cellvibrionales</taxon>
        <taxon>Halieaceae</taxon>
        <taxon>Congregibacter</taxon>
    </lineage>
</organism>
<feature type="DNA-binding region" description="H-T-H motif" evidence="2">
    <location>
        <begin position="35"/>
        <end position="54"/>
    </location>
</feature>
<evidence type="ECO:0000259" key="3">
    <source>
        <dbReference type="PROSITE" id="PS50977"/>
    </source>
</evidence>
<dbReference type="EMBL" id="CP136864">
    <property type="protein sequence ID" value="WOJ92017.1"/>
    <property type="molecule type" value="Genomic_DNA"/>
</dbReference>
<keyword evidence="1 2" id="KW-0238">DNA-binding</keyword>
<dbReference type="SUPFAM" id="SSF46689">
    <property type="entry name" value="Homeodomain-like"/>
    <property type="match status" value="1"/>
</dbReference>
<feature type="domain" description="HTH tetR-type" evidence="3">
    <location>
        <begin position="12"/>
        <end position="72"/>
    </location>
</feature>
<accession>A0ABZ0HXP6</accession>
<proteinExistence type="predicted"/>